<organism evidence="1 2">
    <name type="scientific">Achromobacter piechaudii</name>
    <dbReference type="NCBI Taxonomy" id="72556"/>
    <lineage>
        <taxon>Bacteria</taxon>
        <taxon>Pseudomonadati</taxon>
        <taxon>Pseudomonadota</taxon>
        <taxon>Betaproteobacteria</taxon>
        <taxon>Burkholderiales</taxon>
        <taxon>Alcaligenaceae</taxon>
        <taxon>Achromobacter</taxon>
    </lineage>
</organism>
<protein>
    <submittedName>
        <fullName evidence="1">Uncharacterized protein</fullName>
    </submittedName>
</protein>
<proteinExistence type="predicted"/>
<gene>
    <name evidence="1" type="ORF">LMG1861_03409</name>
</gene>
<evidence type="ECO:0000313" key="2">
    <source>
        <dbReference type="Proteomes" id="UP000494105"/>
    </source>
</evidence>
<dbReference type="AlphaFoldDB" id="A0A6S7D8W8"/>
<reference evidence="1 2" key="1">
    <citation type="submission" date="2020-04" db="EMBL/GenBank/DDBJ databases">
        <authorList>
            <person name="De Canck E."/>
        </authorList>
    </citation>
    <scope>NUCLEOTIDE SEQUENCE [LARGE SCALE GENOMIC DNA]</scope>
    <source>
        <strain evidence="1 2">LMG 1861</strain>
    </source>
</reference>
<dbReference type="Proteomes" id="UP000494105">
    <property type="component" value="Unassembled WGS sequence"/>
</dbReference>
<sequence>MGSADRVQLTTRPSLARAIRPASSSTRRCFRKAGSDIACGRASSLTDAVPCSRSASTRRRVPSAKAEKILSSAVSFKLTIRLSICP</sequence>
<dbReference type="EMBL" id="CADILD010000002">
    <property type="protein sequence ID" value="CAB3883699.1"/>
    <property type="molecule type" value="Genomic_DNA"/>
</dbReference>
<accession>A0A6S7D8W8</accession>
<name>A0A6S7D8W8_9BURK</name>
<evidence type="ECO:0000313" key="1">
    <source>
        <dbReference type="EMBL" id="CAB3883699.1"/>
    </source>
</evidence>